<reference evidence="4 5" key="1">
    <citation type="submission" date="2019-09" db="EMBL/GenBank/DDBJ databases">
        <title>Prevotella A2879 sp. nov., isolated from an abscess of a patient.</title>
        <authorList>
            <person name="Buhl M."/>
            <person name="Oberhettinger P."/>
        </authorList>
    </citation>
    <scope>NUCLEOTIDE SEQUENCE [LARGE SCALE GENOMIC DNA]</scope>
    <source>
        <strain evidence="4 5">A2879</strain>
    </source>
</reference>
<dbReference type="RefSeq" id="WP_009434333.1">
    <property type="nucleotide sequence ID" value="NZ_VVIQ01000001.1"/>
</dbReference>
<gene>
    <name evidence="4" type="ORF">F0475_01305</name>
</gene>
<dbReference type="PANTHER" id="PTHR46429:SF1">
    <property type="entry name" value="23S RRNA (GUANOSINE-2'-O-)-METHYLTRANSFERASE RLMB"/>
    <property type="match status" value="1"/>
</dbReference>
<dbReference type="GO" id="GO:0005829">
    <property type="term" value="C:cytosol"/>
    <property type="evidence" value="ECO:0007669"/>
    <property type="project" value="TreeGrafter"/>
</dbReference>
<dbReference type="AlphaFoldDB" id="A0A7C9HCX1"/>
<dbReference type="InterPro" id="IPR029026">
    <property type="entry name" value="tRNA_m1G_MTases_N"/>
</dbReference>
<comment type="caution">
    <text evidence="4">The sequence shown here is derived from an EMBL/GenBank/DDBJ whole genome shotgun (WGS) entry which is preliminary data.</text>
</comment>
<dbReference type="PANTHER" id="PTHR46429">
    <property type="entry name" value="23S RRNA (GUANOSINE-2'-O-)-METHYLTRANSFERASE RLMB"/>
    <property type="match status" value="1"/>
</dbReference>
<feature type="domain" description="tRNA/rRNA methyltransferase SpoU type" evidence="3">
    <location>
        <begin position="25"/>
        <end position="172"/>
    </location>
</feature>
<proteinExistence type="predicted"/>
<dbReference type="InterPro" id="IPR001537">
    <property type="entry name" value="SpoU_MeTrfase"/>
</dbReference>
<dbReference type="GO" id="GO:0008173">
    <property type="term" value="F:RNA methyltransferase activity"/>
    <property type="evidence" value="ECO:0007669"/>
    <property type="project" value="InterPro"/>
</dbReference>
<evidence type="ECO:0000259" key="3">
    <source>
        <dbReference type="Pfam" id="PF00588"/>
    </source>
</evidence>
<dbReference type="InterPro" id="IPR029028">
    <property type="entry name" value="Alpha/beta_knot_MTases"/>
</dbReference>
<evidence type="ECO:0000256" key="2">
    <source>
        <dbReference type="ARBA" id="ARBA00022679"/>
    </source>
</evidence>
<dbReference type="GO" id="GO:0003723">
    <property type="term" value="F:RNA binding"/>
    <property type="evidence" value="ECO:0007669"/>
    <property type="project" value="InterPro"/>
</dbReference>
<dbReference type="Proteomes" id="UP000482295">
    <property type="component" value="Unassembled WGS sequence"/>
</dbReference>
<protein>
    <submittedName>
        <fullName evidence="4">RNA methyltransferase</fullName>
    </submittedName>
</protein>
<name>A0A7C9HCX1_9BACT</name>
<dbReference type="GO" id="GO:0006396">
    <property type="term" value="P:RNA processing"/>
    <property type="evidence" value="ECO:0007669"/>
    <property type="project" value="InterPro"/>
</dbReference>
<keyword evidence="1 4" id="KW-0489">Methyltransferase</keyword>
<accession>A0A7C9HCX1</accession>
<evidence type="ECO:0000313" key="4">
    <source>
        <dbReference type="EMBL" id="MUL26988.1"/>
    </source>
</evidence>
<dbReference type="InterPro" id="IPR004441">
    <property type="entry name" value="rRNA_MeTrfase_TrmH"/>
</dbReference>
<dbReference type="CDD" id="cd18097">
    <property type="entry name" value="SpoU-like"/>
    <property type="match status" value="1"/>
</dbReference>
<organism evidence="4 5">
    <name type="scientific">Prevotella vespertina</name>
    <dbReference type="NCBI Taxonomy" id="2608404"/>
    <lineage>
        <taxon>Bacteria</taxon>
        <taxon>Pseudomonadati</taxon>
        <taxon>Bacteroidota</taxon>
        <taxon>Bacteroidia</taxon>
        <taxon>Bacteroidales</taxon>
        <taxon>Prevotellaceae</taxon>
        <taxon>Prevotella</taxon>
    </lineage>
</organism>
<dbReference type="GO" id="GO:0032259">
    <property type="term" value="P:methylation"/>
    <property type="evidence" value="ECO:0007669"/>
    <property type="project" value="UniProtKB-KW"/>
</dbReference>
<sequence>MRKLRTIEMSRLSIEEFKEAEKLPLIVVLDDVRSLYNVGSVFRSADAFRIEAIYLCGITATPPNAEIHKTALGGEDSVDWKYFERTEDAVEDLHKKGVFVYSVEQVEHSTKLHTLNLNAESTTNNSHYAIIMGNEVKGVKQSVVDMSDACLEIPQFGTKHSLNVSVTAGIVIWEFAKQLFTK</sequence>
<dbReference type="Pfam" id="PF00588">
    <property type="entry name" value="SpoU_methylase"/>
    <property type="match status" value="1"/>
</dbReference>
<evidence type="ECO:0000313" key="5">
    <source>
        <dbReference type="Proteomes" id="UP000482295"/>
    </source>
</evidence>
<dbReference type="Gene3D" id="3.40.1280.10">
    <property type="match status" value="1"/>
</dbReference>
<keyword evidence="5" id="KW-1185">Reference proteome</keyword>
<evidence type="ECO:0000256" key="1">
    <source>
        <dbReference type="ARBA" id="ARBA00022603"/>
    </source>
</evidence>
<dbReference type="EMBL" id="VVIQ01000001">
    <property type="protein sequence ID" value="MUL26988.1"/>
    <property type="molecule type" value="Genomic_DNA"/>
</dbReference>
<keyword evidence="2 4" id="KW-0808">Transferase</keyword>
<dbReference type="SUPFAM" id="SSF75217">
    <property type="entry name" value="alpha/beta knot"/>
    <property type="match status" value="1"/>
</dbReference>